<keyword evidence="2 7" id="KW-0808">Transferase</keyword>
<evidence type="ECO:0000313" key="11">
    <source>
        <dbReference type="Proteomes" id="UP000039865"/>
    </source>
</evidence>
<feature type="compositionally biased region" description="Polar residues" evidence="8">
    <location>
        <begin position="399"/>
        <end position="411"/>
    </location>
</feature>
<keyword evidence="6 7" id="KW-0012">Acyltransferase</keyword>
<evidence type="ECO:0000256" key="3">
    <source>
        <dbReference type="ARBA" id="ARBA00022692"/>
    </source>
</evidence>
<dbReference type="Proteomes" id="UP000039865">
    <property type="component" value="Unassembled WGS sequence"/>
</dbReference>
<name>A0A078AAG4_STYLE</name>
<keyword evidence="4 7" id="KW-1133">Transmembrane helix</keyword>
<dbReference type="OrthoDB" id="1924421at2759"/>
<evidence type="ECO:0000256" key="8">
    <source>
        <dbReference type="SAM" id="MobiDB-lite"/>
    </source>
</evidence>
<dbReference type="Pfam" id="PF01529">
    <property type="entry name" value="DHHC"/>
    <property type="match status" value="1"/>
</dbReference>
<keyword evidence="11" id="KW-1185">Reference proteome</keyword>
<feature type="transmembrane region" description="Helical" evidence="7">
    <location>
        <begin position="210"/>
        <end position="238"/>
    </location>
</feature>
<protein>
    <recommendedName>
        <fullName evidence="7">Palmitoyltransferase</fullName>
        <ecNumber evidence="7">2.3.1.225</ecNumber>
    </recommendedName>
</protein>
<dbReference type="OMA" id="MNTIDVK"/>
<evidence type="ECO:0000256" key="2">
    <source>
        <dbReference type="ARBA" id="ARBA00022679"/>
    </source>
</evidence>
<evidence type="ECO:0000256" key="5">
    <source>
        <dbReference type="ARBA" id="ARBA00023136"/>
    </source>
</evidence>
<evidence type="ECO:0000256" key="7">
    <source>
        <dbReference type="RuleBase" id="RU079119"/>
    </source>
</evidence>
<dbReference type="EMBL" id="CCKQ01007768">
    <property type="protein sequence ID" value="CDW79189.1"/>
    <property type="molecule type" value="Genomic_DNA"/>
</dbReference>
<dbReference type="PROSITE" id="PS50216">
    <property type="entry name" value="DHHC"/>
    <property type="match status" value="1"/>
</dbReference>
<feature type="transmembrane region" description="Helical" evidence="7">
    <location>
        <begin position="259"/>
        <end position="277"/>
    </location>
</feature>
<feature type="transmembrane region" description="Helical" evidence="7">
    <location>
        <begin position="283"/>
        <end position="301"/>
    </location>
</feature>
<dbReference type="InterPro" id="IPR001594">
    <property type="entry name" value="Palmitoyltrfase_DHHC"/>
</dbReference>
<dbReference type="PANTHER" id="PTHR22883:SF203">
    <property type="entry name" value="PALMITOYLTRANSFERASE"/>
    <property type="match status" value="1"/>
</dbReference>
<sequence>MDQQHASSQGTILTCERDFNLVTGDHAVANLSILDNKANQTVLNNVNDEDNLNQKILLQMDGKIEVEEKQEKAKKPKSDDTAGDIFLLMFLDKTRKVKRNGLERPFHTFQKLTWIELLIQITMVTVYIFMITVFAYLCTSINPIDKNISVEKEKIEKGQQIVNTQFNLKCQVCDTHIHNRSKHCGVCNKCVQKFDHHCFWLNNCIGQHNYTIFMVLIIITFIHTLFSMALQSYLIYLWNTSKQDGYQNYEQYSKNDISVGWLVGVSITLIFSTLKGLGLSQLVGWHIYFCCVGITTFDYIYEQRKIEIVKKSYKKQKITKERCQYKIRKIKSARKHINQKKIVSKLLVSVDKYQDEQQNKEDTDKNQLSVKSSEDMIANEKKNMQSPTRTRQLKGIGISLNQDSEDSPLQI</sequence>
<accession>A0A078AAG4</accession>
<dbReference type="PANTHER" id="PTHR22883">
    <property type="entry name" value="ZINC FINGER DHHC DOMAIN CONTAINING PROTEIN"/>
    <property type="match status" value="1"/>
</dbReference>
<evidence type="ECO:0000256" key="1">
    <source>
        <dbReference type="ARBA" id="ARBA00004141"/>
    </source>
</evidence>
<dbReference type="GO" id="GO:0005794">
    <property type="term" value="C:Golgi apparatus"/>
    <property type="evidence" value="ECO:0007669"/>
    <property type="project" value="TreeGrafter"/>
</dbReference>
<comment type="subcellular location">
    <subcellularLocation>
        <location evidence="1">Membrane</location>
        <topology evidence="1">Multi-pass membrane protein</topology>
    </subcellularLocation>
</comment>
<dbReference type="AlphaFoldDB" id="A0A078AAG4"/>
<dbReference type="GO" id="GO:0005783">
    <property type="term" value="C:endoplasmic reticulum"/>
    <property type="evidence" value="ECO:0007669"/>
    <property type="project" value="TreeGrafter"/>
</dbReference>
<dbReference type="EC" id="2.3.1.225" evidence="7"/>
<keyword evidence="5 7" id="KW-0472">Membrane</keyword>
<dbReference type="GO" id="GO:0016020">
    <property type="term" value="C:membrane"/>
    <property type="evidence" value="ECO:0007669"/>
    <property type="project" value="UniProtKB-SubCell"/>
</dbReference>
<evidence type="ECO:0000256" key="6">
    <source>
        <dbReference type="ARBA" id="ARBA00023315"/>
    </source>
</evidence>
<dbReference type="InterPro" id="IPR039859">
    <property type="entry name" value="PFA4/ZDH16/20/ERF2-like"/>
</dbReference>
<evidence type="ECO:0000256" key="4">
    <source>
        <dbReference type="ARBA" id="ARBA00022989"/>
    </source>
</evidence>
<gene>
    <name evidence="10" type="primary">Contig1177.g1273</name>
    <name evidence="10" type="ORF">STYLEM_8175</name>
</gene>
<proteinExistence type="inferred from homology"/>
<feature type="region of interest" description="Disordered" evidence="8">
    <location>
        <begin position="357"/>
        <end position="411"/>
    </location>
</feature>
<reference evidence="10 11" key="1">
    <citation type="submission" date="2014-06" db="EMBL/GenBank/DDBJ databases">
        <authorList>
            <person name="Swart Estienne"/>
        </authorList>
    </citation>
    <scope>NUCLEOTIDE SEQUENCE [LARGE SCALE GENOMIC DNA]</scope>
    <source>
        <strain evidence="10 11">130c</strain>
    </source>
</reference>
<evidence type="ECO:0000313" key="10">
    <source>
        <dbReference type="EMBL" id="CDW79189.1"/>
    </source>
</evidence>
<comment type="similarity">
    <text evidence="7">Belongs to the DHHC palmitoyltransferase family.</text>
</comment>
<feature type="transmembrane region" description="Helical" evidence="7">
    <location>
        <begin position="114"/>
        <end position="137"/>
    </location>
</feature>
<feature type="domain" description="Palmitoyltransferase DHHC" evidence="9">
    <location>
        <begin position="167"/>
        <end position="300"/>
    </location>
</feature>
<dbReference type="GO" id="GO:0006612">
    <property type="term" value="P:protein targeting to membrane"/>
    <property type="evidence" value="ECO:0007669"/>
    <property type="project" value="TreeGrafter"/>
</dbReference>
<evidence type="ECO:0000259" key="9">
    <source>
        <dbReference type="Pfam" id="PF01529"/>
    </source>
</evidence>
<dbReference type="GO" id="GO:0019706">
    <property type="term" value="F:protein-cysteine S-palmitoyltransferase activity"/>
    <property type="evidence" value="ECO:0007669"/>
    <property type="project" value="UniProtKB-EC"/>
</dbReference>
<organism evidence="10 11">
    <name type="scientific">Stylonychia lemnae</name>
    <name type="common">Ciliate</name>
    <dbReference type="NCBI Taxonomy" id="5949"/>
    <lineage>
        <taxon>Eukaryota</taxon>
        <taxon>Sar</taxon>
        <taxon>Alveolata</taxon>
        <taxon>Ciliophora</taxon>
        <taxon>Intramacronucleata</taxon>
        <taxon>Spirotrichea</taxon>
        <taxon>Stichotrichia</taxon>
        <taxon>Sporadotrichida</taxon>
        <taxon>Oxytrichidae</taxon>
        <taxon>Stylonychinae</taxon>
        <taxon>Stylonychia</taxon>
    </lineage>
</organism>
<comment type="catalytic activity">
    <reaction evidence="7">
        <text>L-cysteinyl-[protein] + hexadecanoyl-CoA = S-hexadecanoyl-L-cysteinyl-[protein] + CoA</text>
        <dbReference type="Rhea" id="RHEA:36683"/>
        <dbReference type="Rhea" id="RHEA-COMP:10131"/>
        <dbReference type="Rhea" id="RHEA-COMP:11032"/>
        <dbReference type="ChEBI" id="CHEBI:29950"/>
        <dbReference type="ChEBI" id="CHEBI:57287"/>
        <dbReference type="ChEBI" id="CHEBI:57379"/>
        <dbReference type="ChEBI" id="CHEBI:74151"/>
        <dbReference type="EC" id="2.3.1.225"/>
    </reaction>
</comment>
<keyword evidence="3 7" id="KW-0812">Transmembrane</keyword>
<dbReference type="InParanoid" id="A0A078AAG4"/>
<comment type="domain">
    <text evidence="7">The DHHC domain is required for palmitoyltransferase activity.</text>
</comment>
<feature type="compositionally biased region" description="Basic and acidic residues" evidence="8">
    <location>
        <begin position="372"/>
        <end position="383"/>
    </location>
</feature>